<evidence type="ECO:0000313" key="2">
    <source>
        <dbReference type="Proteomes" id="UP000625711"/>
    </source>
</evidence>
<dbReference type="EMBL" id="JAACXV010000411">
    <property type="protein sequence ID" value="KAF7277952.1"/>
    <property type="molecule type" value="Genomic_DNA"/>
</dbReference>
<keyword evidence="2" id="KW-1185">Reference proteome</keyword>
<protein>
    <submittedName>
        <fullName evidence="1">Uncharacterized protein</fullName>
    </submittedName>
</protein>
<reference evidence="1" key="1">
    <citation type="submission" date="2020-08" db="EMBL/GenBank/DDBJ databases">
        <title>Genome sequencing and assembly of the red palm weevil Rhynchophorus ferrugineus.</title>
        <authorList>
            <person name="Dias G.B."/>
            <person name="Bergman C.M."/>
            <person name="Manee M."/>
        </authorList>
    </citation>
    <scope>NUCLEOTIDE SEQUENCE</scope>
    <source>
        <strain evidence="1">AA-2017</strain>
        <tissue evidence="1">Whole larva</tissue>
    </source>
</reference>
<proteinExistence type="predicted"/>
<evidence type="ECO:0000313" key="1">
    <source>
        <dbReference type="EMBL" id="KAF7277952.1"/>
    </source>
</evidence>
<gene>
    <name evidence="1" type="ORF">GWI33_009067</name>
</gene>
<comment type="caution">
    <text evidence="1">The sequence shown here is derived from an EMBL/GenBank/DDBJ whole genome shotgun (WGS) entry which is preliminary data.</text>
</comment>
<name>A0A834IB68_RHYFE</name>
<accession>A0A834IB68</accession>
<organism evidence="1 2">
    <name type="scientific">Rhynchophorus ferrugineus</name>
    <name type="common">Red palm weevil</name>
    <name type="synonym">Curculio ferrugineus</name>
    <dbReference type="NCBI Taxonomy" id="354439"/>
    <lineage>
        <taxon>Eukaryota</taxon>
        <taxon>Metazoa</taxon>
        <taxon>Ecdysozoa</taxon>
        <taxon>Arthropoda</taxon>
        <taxon>Hexapoda</taxon>
        <taxon>Insecta</taxon>
        <taxon>Pterygota</taxon>
        <taxon>Neoptera</taxon>
        <taxon>Endopterygota</taxon>
        <taxon>Coleoptera</taxon>
        <taxon>Polyphaga</taxon>
        <taxon>Cucujiformia</taxon>
        <taxon>Curculionidae</taxon>
        <taxon>Dryophthorinae</taxon>
        <taxon>Rhynchophorus</taxon>
    </lineage>
</organism>
<dbReference type="AlphaFoldDB" id="A0A834IB68"/>
<sequence length="81" mass="9261">MYKTFGPYLRHSVSGPTYDQAALDDLVTIERQLNVNVSEVLGEASQYTTYWFYFEKIERLAQHVAQQAAVDGHGTIQACYR</sequence>
<dbReference type="Proteomes" id="UP000625711">
    <property type="component" value="Unassembled WGS sequence"/>
</dbReference>